<name>A0A6C0IKC7_9ZZZZ</name>
<dbReference type="SUPFAM" id="SSF56672">
    <property type="entry name" value="DNA/RNA polymerases"/>
    <property type="match status" value="1"/>
</dbReference>
<evidence type="ECO:0000256" key="7">
    <source>
        <dbReference type="ARBA" id="ARBA00049244"/>
    </source>
</evidence>
<dbReference type="PANTHER" id="PTHR10322">
    <property type="entry name" value="DNA POLYMERASE CATALYTIC SUBUNIT"/>
    <property type="match status" value="1"/>
</dbReference>
<keyword evidence="5" id="KW-0239">DNA-directed DNA polymerase</keyword>
<dbReference type="InterPro" id="IPR006172">
    <property type="entry name" value="DNA-dir_DNA_pol_B"/>
</dbReference>
<evidence type="ECO:0000256" key="8">
    <source>
        <dbReference type="SAM" id="MobiDB-lite"/>
    </source>
</evidence>
<dbReference type="Gene3D" id="3.30.342.10">
    <property type="entry name" value="DNA Polymerase, chain B, domain 1"/>
    <property type="match status" value="1"/>
</dbReference>
<evidence type="ECO:0000256" key="5">
    <source>
        <dbReference type="ARBA" id="ARBA00022932"/>
    </source>
</evidence>
<dbReference type="GO" id="GO:0000166">
    <property type="term" value="F:nucleotide binding"/>
    <property type="evidence" value="ECO:0007669"/>
    <property type="project" value="InterPro"/>
</dbReference>
<dbReference type="GO" id="GO:0003887">
    <property type="term" value="F:DNA-directed DNA polymerase activity"/>
    <property type="evidence" value="ECO:0007669"/>
    <property type="project" value="UniProtKB-KW"/>
</dbReference>
<comment type="catalytic activity">
    <reaction evidence="7">
        <text>DNA(n) + a 2'-deoxyribonucleoside 5'-triphosphate = DNA(n+1) + diphosphate</text>
        <dbReference type="Rhea" id="RHEA:22508"/>
        <dbReference type="Rhea" id="RHEA-COMP:17339"/>
        <dbReference type="Rhea" id="RHEA-COMP:17340"/>
        <dbReference type="ChEBI" id="CHEBI:33019"/>
        <dbReference type="ChEBI" id="CHEBI:61560"/>
        <dbReference type="ChEBI" id="CHEBI:173112"/>
        <dbReference type="EC" id="2.7.7.7"/>
    </reaction>
</comment>
<feature type="domain" description="DNA-directed DNA polymerase family B exonuclease" evidence="10">
    <location>
        <begin position="451"/>
        <end position="614"/>
    </location>
</feature>
<proteinExistence type="inferred from homology"/>
<sequence length="1326" mass="151602">MTSDNYEFRIFDFHLYNKIEDAESESDNSEDGKRKYKPPPQKTFTVQMFGKNAEGQSCSITVSDFKPFFYIKVSDKWGEREKMMFHNHLRQQVGKYHQNNIVSTKIVRHKKLYGFDAGKKNTFIQINFENIQAMNKAKNIWYDDERRLLADGYYISILGTPCKTEIYESFIPPLLRFFHILDMSPSGWIGMPKSKTVSISEFEKTTYCDFEFEILYKDIIPLREKEDRIPLKIMSFDIEASSSHGDFPIPIKTYKKLSTNIIDIMRKMDDIELDPEEIIRYSVLQAFGMLTKENIEYDDEDDKVLIQKMFTTYIDTIYPKKSPTEKKVKTSIKNIMSHMIEDITHVPVSSENTLLKSFENAYKRGGDDGEGAGNYGGCSEEKDEEDYEDDDKPKLKTKQNYSGVKRVNISGSGSKSFKNANKTGISALIQSQTTPRELKINHLTEVFGMYLPPVEGDKVTFIGSTFLTYGEKKPHYNHCIVLDTCADLGIENTDIESYNTEQEVLLAWRDLVIRENPDVIIGYNIFGFDYNFMFLRAQETNCAAKFIEISKLKDHMCGTLDDNTGKYDIEHSSITLASGTHDLGYIKMPGRIQLDLYNHFRREENLVSYKLDYVAGHFIGDYVKDLKYQTNDTGTEETTITTKNMTGLLVGSYIHFEEIGHSTDYYEAGAKFKVKSIDISNKSFVLDAKVSPDMNKKVRWALAKDDVTPKDIFNLTRGDANDRAIVAKYCIQDCNLVQYLLNKVDAITGLVEMANICSVPISFLILRGQGIKLTSYVGKKCRENDMLIPDIPKKTNDGGYEGAIVLDPKSDLYLDNPVACVDYASLYPSSMISENLSHDSKVWTKEYDLNGKLVEVVGETAEGDNDTFIYDNLPGYEYVNVSYDTYQYLSPKPGAAKVKTKVGSKICRFAQFPNGKAIMPSILQELLKARKSTRKLIPEQTDDFMKNVLDKRQLAYKVTANSLYGQCGARTSTFYEKDIAASTTATGRKLLTYAQRVIEEVYGDAIMDTANYGKVHSKAEYVYGDTDSVFFTFNLEELDGTPIRGKKALEITIELAKKAGEMATKFLKKPHDLEYEKTFMPFCLLSKKRYVGMLYEEDPNKGNRKEMGIVLKRRDNAPIVKDIYGGIIDILMKEQDIKKAVDFLQSSIQNLVDEKYSMDKLIISKSIRSDYKNPQQIAHKVLADRMTARDPGNKPASGDRIPYVYIHNPSRTALQGEKIETPTFILENNLKIDYSFYITNQVMKPVQQVFALVLEKIWQMQGKTSKLSRFKSDVKKLQRDTDPEKFEDKLEALKNKEVKALLFDKYINKANVEKQGMRQLTSFFGK</sequence>
<evidence type="ECO:0000256" key="4">
    <source>
        <dbReference type="ARBA" id="ARBA00022695"/>
    </source>
</evidence>
<evidence type="ECO:0000256" key="2">
    <source>
        <dbReference type="ARBA" id="ARBA00012417"/>
    </source>
</evidence>
<dbReference type="InterPro" id="IPR006134">
    <property type="entry name" value="DNA-dir_DNA_pol_B_multi_dom"/>
</dbReference>
<dbReference type="Gene3D" id="3.30.420.10">
    <property type="entry name" value="Ribonuclease H-like superfamily/Ribonuclease H"/>
    <property type="match status" value="2"/>
</dbReference>
<dbReference type="GO" id="GO:0006261">
    <property type="term" value="P:DNA-templated DNA replication"/>
    <property type="evidence" value="ECO:0007669"/>
    <property type="project" value="TreeGrafter"/>
</dbReference>
<feature type="region of interest" description="Disordered" evidence="8">
    <location>
        <begin position="366"/>
        <end position="395"/>
    </location>
</feature>
<evidence type="ECO:0000313" key="11">
    <source>
        <dbReference type="EMBL" id="QHT93644.1"/>
    </source>
</evidence>
<organism evidence="11">
    <name type="scientific">viral metagenome</name>
    <dbReference type="NCBI Taxonomy" id="1070528"/>
    <lineage>
        <taxon>unclassified sequences</taxon>
        <taxon>metagenomes</taxon>
        <taxon>organismal metagenomes</taxon>
    </lineage>
</organism>
<dbReference type="EMBL" id="MN740209">
    <property type="protein sequence ID" value="QHT93644.1"/>
    <property type="molecule type" value="Genomic_DNA"/>
</dbReference>
<feature type="region of interest" description="Disordered" evidence="8">
    <location>
        <begin position="22"/>
        <end position="41"/>
    </location>
</feature>
<dbReference type="PRINTS" id="PR00106">
    <property type="entry name" value="DNAPOLB"/>
</dbReference>
<keyword evidence="3" id="KW-0808">Transferase</keyword>
<comment type="similarity">
    <text evidence="1">Belongs to the DNA polymerase type-B family.</text>
</comment>
<evidence type="ECO:0000256" key="3">
    <source>
        <dbReference type="ARBA" id="ARBA00022679"/>
    </source>
</evidence>
<protein>
    <recommendedName>
        <fullName evidence="2">DNA-directed DNA polymerase</fullName>
        <ecNumber evidence="2">2.7.7.7</ecNumber>
    </recommendedName>
</protein>
<evidence type="ECO:0000256" key="1">
    <source>
        <dbReference type="ARBA" id="ARBA00005755"/>
    </source>
</evidence>
<dbReference type="PANTHER" id="PTHR10322:SF23">
    <property type="entry name" value="DNA POLYMERASE DELTA CATALYTIC SUBUNIT"/>
    <property type="match status" value="1"/>
</dbReference>
<feature type="domain" description="DNA-directed DNA polymerase family B multifunctional" evidence="9">
    <location>
        <begin position="759"/>
        <end position="1251"/>
    </location>
</feature>
<dbReference type="InterPro" id="IPR036397">
    <property type="entry name" value="RNaseH_sf"/>
</dbReference>
<feature type="domain" description="DNA-directed DNA polymerase family B exonuclease" evidence="10">
    <location>
        <begin position="165"/>
        <end position="272"/>
    </location>
</feature>
<evidence type="ECO:0000259" key="9">
    <source>
        <dbReference type="Pfam" id="PF00136"/>
    </source>
</evidence>
<reference evidence="11" key="1">
    <citation type="journal article" date="2020" name="Nature">
        <title>Giant virus diversity and host interactions through global metagenomics.</title>
        <authorList>
            <person name="Schulz F."/>
            <person name="Roux S."/>
            <person name="Paez-Espino D."/>
            <person name="Jungbluth S."/>
            <person name="Walsh D.A."/>
            <person name="Denef V.J."/>
            <person name="McMahon K.D."/>
            <person name="Konstantinidis K.T."/>
            <person name="Eloe-Fadrosh E.A."/>
            <person name="Kyrpides N.C."/>
            <person name="Woyke T."/>
        </authorList>
    </citation>
    <scope>NUCLEOTIDE SEQUENCE</scope>
    <source>
        <strain evidence="11">GVMAG-M-3300024252-29</strain>
    </source>
</reference>
<dbReference type="Pfam" id="PF00136">
    <property type="entry name" value="DNA_pol_B"/>
    <property type="match status" value="1"/>
</dbReference>
<dbReference type="SMART" id="SM00486">
    <property type="entry name" value="POLBc"/>
    <property type="match status" value="1"/>
</dbReference>
<evidence type="ECO:0000259" key="10">
    <source>
        <dbReference type="Pfam" id="PF03104"/>
    </source>
</evidence>
<dbReference type="EC" id="2.7.7.7" evidence="2"/>
<dbReference type="GO" id="GO:0003677">
    <property type="term" value="F:DNA binding"/>
    <property type="evidence" value="ECO:0007669"/>
    <property type="project" value="UniProtKB-KW"/>
</dbReference>
<accession>A0A6C0IKC7</accession>
<evidence type="ECO:0000256" key="6">
    <source>
        <dbReference type="ARBA" id="ARBA00023125"/>
    </source>
</evidence>
<dbReference type="Gene3D" id="1.10.132.60">
    <property type="entry name" value="DNA polymerase family B, C-terminal domain"/>
    <property type="match status" value="1"/>
</dbReference>
<keyword evidence="6" id="KW-0238">DNA-binding</keyword>
<feature type="compositionally biased region" description="Acidic residues" evidence="8">
    <location>
        <begin position="381"/>
        <end position="390"/>
    </location>
</feature>
<dbReference type="SUPFAM" id="SSF53098">
    <property type="entry name" value="Ribonuclease H-like"/>
    <property type="match status" value="1"/>
</dbReference>
<dbReference type="Pfam" id="PF03104">
    <property type="entry name" value="DNA_pol_B_exo1"/>
    <property type="match status" value="2"/>
</dbReference>
<dbReference type="Gene3D" id="1.10.287.690">
    <property type="entry name" value="Helix hairpin bin"/>
    <property type="match status" value="1"/>
</dbReference>
<dbReference type="Gene3D" id="3.90.1600.10">
    <property type="entry name" value="Palm domain of DNA polymerase"/>
    <property type="match status" value="1"/>
</dbReference>
<dbReference type="InterPro" id="IPR012337">
    <property type="entry name" value="RNaseH-like_sf"/>
</dbReference>
<dbReference type="InterPro" id="IPR006133">
    <property type="entry name" value="DNA-dir_DNA_pol_B_exonuc"/>
</dbReference>
<dbReference type="InterPro" id="IPR043502">
    <property type="entry name" value="DNA/RNA_pol_sf"/>
</dbReference>
<dbReference type="InterPro" id="IPR042087">
    <property type="entry name" value="DNA_pol_B_thumb"/>
</dbReference>
<keyword evidence="4" id="KW-0548">Nucleotidyltransferase</keyword>
<dbReference type="InterPro" id="IPR050240">
    <property type="entry name" value="DNA_pol_type-B"/>
</dbReference>
<dbReference type="InterPro" id="IPR023211">
    <property type="entry name" value="DNA_pol_palm_dom_sf"/>
</dbReference>